<evidence type="ECO:0000313" key="5">
    <source>
        <dbReference type="EMBL" id="STZ68638.1"/>
    </source>
</evidence>
<dbReference type="SUPFAM" id="SSF51161">
    <property type="entry name" value="Trimeric LpxA-like enzymes"/>
    <property type="match status" value="1"/>
</dbReference>
<feature type="site" description="Increases basicity of active site His" evidence="2">
    <location>
        <position position="140"/>
    </location>
</feature>
<evidence type="ECO:0000256" key="3">
    <source>
        <dbReference type="PIRSR" id="PIRSR620019-2"/>
    </source>
</evidence>
<proteinExistence type="inferred from homology"/>
<dbReference type="GeneID" id="93353151"/>
<dbReference type="InterPro" id="IPR041561">
    <property type="entry name" value="PglD_N"/>
</dbReference>
<evidence type="ECO:0000256" key="1">
    <source>
        <dbReference type="ARBA" id="ARBA00007274"/>
    </source>
</evidence>
<dbReference type="EMBL" id="UGQW01000002">
    <property type="protein sequence ID" value="STZ68638.1"/>
    <property type="molecule type" value="Genomic_DNA"/>
</dbReference>
<dbReference type="InterPro" id="IPR011004">
    <property type="entry name" value="Trimer_LpxA-like_sf"/>
</dbReference>
<feature type="binding site" evidence="3">
    <location>
        <position position="72"/>
    </location>
    <ligand>
        <name>substrate</name>
    </ligand>
</feature>
<organism evidence="5 6">
    <name type="scientific">Neisseria elongata</name>
    <dbReference type="NCBI Taxonomy" id="495"/>
    <lineage>
        <taxon>Bacteria</taxon>
        <taxon>Pseudomonadati</taxon>
        <taxon>Pseudomonadota</taxon>
        <taxon>Betaproteobacteria</taxon>
        <taxon>Neisseriales</taxon>
        <taxon>Neisseriaceae</taxon>
        <taxon>Neisseria</taxon>
    </lineage>
</organism>
<feature type="binding site" evidence="3">
    <location>
        <position position="169"/>
    </location>
    <ligand>
        <name>acetyl-CoA</name>
        <dbReference type="ChEBI" id="CHEBI:57288"/>
    </ligand>
</feature>
<keyword evidence="5" id="KW-0012">Acyltransferase</keyword>
<dbReference type="EC" id="2.3.1.89" evidence="5"/>
<dbReference type="CDD" id="cd03360">
    <property type="entry name" value="LbH_AT_putative"/>
    <property type="match status" value="1"/>
</dbReference>
<dbReference type="PANTHER" id="PTHR43300">
    <property type="entry name" value="ACETYLTRANSFERASE"/>
    <property type="match status" value="1"/>
</dbReference>
<dbReference type="InterPro" id="IPR020019">
    <property type="entry name" value="AcTrfase_PglD-like"/>
</dbReference>
<keyword evidence="5" id="KW-0808">Transferase</keyword>
<reference evidence="5 6" key="1">
    <citation type="submission" date="2018-06" db="EMBL/GenBank/DDBJ databases">
        <authorList>
            <consortium name="Pathogen Informatics"/>
            <person name="Doyle S."/>
        </authorList>
    </citation>
    <scope>NUCLEOTIDE SEQUENCE [LARGE SCALE GENOMIC DNA]</scope>
    <source>
        <strain evidence="5 6">NCTC10660</strain>
    </source>
</reference>
<dbReference type="GO" id="GO:0047200">
    <property type="term" value="F:tetrahydrodipicolinate N-acetyltransferase activity"/>
    <property type="evidence" value="ECO:0007669"/>
    <property type="project" value="UniProtKB-EC"/>
</dbReference>
<protein>
    <submittedName>
        <fullName evidence="5">Pilin glycosylation protein PglB</fullName>
        <ecNumber evidence="5">2.3.1.89</ecNumber>
    </submittedName>
</protein>
<feature type="domain" description="PglD N-terminal" evidence="4">
    <location>
        <begin position="7"/>
        <end position="83"/>
    </location>
</feature>
<evidence type="ECO:0000313" key="6">
    <source>
        <dbReference type="Proteomes" id="UP000254927"/>
    </source>
</evidence>
<dbReference type="Gene3D" id="3.40.50.20">
    <property type="match status" value="1"/>
</dbReference>
<evidence type="ECO:0000259" key="4">
    <source>
        <dbReference type="Pfam" id="PF17836"/>
    </source>
</evidence>
<feature type="binding site" evidence="3">
    <location>
        <position position="148"/>
    </location>
    <ligand>
        <name>acetyl-CoA</name>
        <dbReference type="ChEBI" id="CHEBI:57288"/>
    </ligand>
</feature>
<sequence length="228" mass="23014">MQKTHKKLAIIGAGGHGKVVAATALSAARWTEIVFLDDEAEGEILGLPVIGCTGLAGMSVLPAEYDLAVAIGSNAVRERLCRRFAALGFSLPVIIHPSAVIAPDVEIGAGSVIFAQAVIQPCCRIGDGAIVNTAATVDHDCILGGFVHISPGAHLAGGTQIGGGSWIGIGACTRQQIKIGANVIVGAGAAVVSDVSDGLTVVGNPAKPLIRPSENTLAAKSEQTDGQK</sequence>
<evidence type="ECO:0000256" key="2">
    <source>
        <dbReference type="PIRSR" id="PIRSR620019-1"/>
    </source>
</evidence>
<feature type="active site" description="Proton acceptor" evidence="2">
    <location>
        <position position="139"/>
    </location>
</feature>
<gene>
    <name evidence="5" type="primary">pglB</name>
    <name evidence="5" type="ORF">NCTC10660_02165</name>
</gene>
<dbReference type="Proteomes" id="UP000254927">
    <property type="component" value="Unassembled WGS sequence"/>
</dbReference>
<dbReference type="Pfam" id="PF17836">
    <property type="entry name" value="PglD_N"/>
    <property type="match status" value="1"/>
</dbReference>
<dbReference type="NCBIfam" id="TIGR03570">
    <property type="entry name" value="NeuD_NnaD"/>
    <property type="match status" value="1"/>
</dbReference>
<dbReference type="RefSeq" id="WP_074897103.1">
    <property type="nucleotide sequence ID" value="NZ_BTPO01000009.1"/>
</dbReference>
<dbReference type="PANTHER" id="PTHR43300:SF7">
    <property type="entry name" value="UDP-N-ACETYLBACILLOSAMINE N-ACETYLTRANSFERASE"/>
    <property type="match status" value="1"/>
</dbReference>
<dbReference type="Gene3D" id="2.160.10.10">
    <property type="entry name" value="Hexapeptide repeat proteins"/>
    <property type="match status" value="1"/>
</dbReference>
<name>A0A378U092_NEIEL</name>
<accession>A0A378U092</accession>
<feature type="binding site" evidence="3">
    <location>
        <begin position="37"/>
        <end position="38"/>
    </location>
    <ligand>
        <name>substrate</name>
    </ligand>
</feature>
<dbReference type="AlphaFoldDB" id="A0A378U092"/>
<comment type="similarity">
    <text evidence="1">Belongs to the transferase hexapeptide repeat family.</text>
</comment>
<dbReference type="InterPro" id="IPR050179">
    <property type="entry name" value="Trans_hexapeptide_repeat"/>
</dbReference>